<proteinExistence type="predicted"/>
<dbReference type="Proteomes" id="UP000031668">
    <property type="component" value="Unassembled WGS sequence"/>
</dbReference>
<accession>A0A0C2J0G1</accession>
<comment type="caution">
    <text evidence="1">The sequence shown here is derived from an EMBL/GenBank/DDBJ whole genome shotgun (WGS) entry which is preliminary data.</text>
</comment>
<dbReference type="AlphaFoldDB" id="A0A0C2J0G1"/>
<keyword evidence="2" id="KW-1185">Reference proteome</keyword>
<gene>
    <name evidence="1" type="ORF">RF11_16211</name>
</gene>
<organism evidence="1 2">
    <name type="scientific">Thelohanellus kitauei</name>
    <name type="common">Myxosporean</name>
    <dbReference type="NCBI Taxonomy" id="669202"/>
    <lineage>
        <taxon>Eukaryota</taxon>
        <taxon>Metazoa</taxon>
        <taxon>Cnidaria</taxon>
        <taxon>Myxozoa</taxon>
        <taxon>Myxosporea</taxon>
        <taxon>Bivalvulida</taxon>
        <taxon>Platysporina</taxon>
        <taxon>Myxobolidae</taxon>
        <taxon>Thelohanellus</taxon>
    </lineage>
</organism>
<evidence type="ECO:0000313" key="2">
    <source>
        <dbReference type="Proteomes" id="UP000031668"/>
    </source>
</evidence>
<evidence type="ECO:0000313" key="1">
    <source>
        <dbReference type="EMBL" id="KII62547.1"/>
    </source>
</evidence>
<reference evidence="1 2" key="1">
    <citation type="journal article" date="2014" name="Genome Biol. Evol.">
        <title>The genome of the myxosporean Thelohanellus kitauei shows adaptations to nutrient acquisition within its fish host.</title>
        <authorList>
            <person name="Yang Y."/>
            <person name="Xiong J."/>
            <person name="Zhou Z."/>
            <person name="Huo F."/>
            <person name="Miao W."/>
            <person name="Ran C."/>
            <person name="Liu Y."/>
            <person name="Zhang J."/>
            <person name="Feng J."/>
            <person name="Wang M."/>
            <person name="Wang M."/>
            <person name="Wang L."/>
            <person name="Yao B."/>
        </authorList>
    </citation>
    <scope>NUCLEOTIDE SEQUENCE [LARGE SCALE GENOMIC DNA]</scope>
    <source>
        <strain evidence="1">Wuqing</strain>
    </source>
</reference>
<dbReference type="EMBL" id="JWZT01004942">
    <property type="protein sequence ID" value="KII62547.1"/>
    <property type="molecule type" value="Genomic_DNA"/>
</dbReference>
<protein>
    <submittedName>
        <fullName evidence="1">Uncharacterized protein</fullName>
    </submittedName>
</protein>
<name>A0A0C2J0G1_THEKT</name>
<sequence>MAVNMIKTNSHIVQILSGSVIFESDVLRFVLDEALSNNTESVIRNYEPCLKADIIEEVLRTSLSQSRNSKICSDDVIDLIGTDLLDRNCVELIKPYIRRNLNHFTRNQQLVYGDQRYMECIDIDFNLKVLFIQDYGDVTQQYLKRPYYVF</sequence>